<reference evidence="1 2" key="1">
    <citation type="submission" date="2024-09" db="EMBL/GenBank/DDBJ databases">
        <authorList>
            <person name="Sun Q."/>
            <person name="Mori K."/>
        </authorList>
    </citation>
    <scope>NUCLEOTIDE SEQUENCE [LARGE SCALE GENOMIC DNA]</scope>
    <source>
        <strain evidence="1 2">NCAIM B.02415</strain>
    </source>
</reference>
<proteinExistence type="predicted"/>
<accession>A0ABV6L197</accession>
<organism evidence="1 2">
    <name type="scientific">Mucilaginibacter angelicae</name>
    <dbReference type="NCBI Taxonomy" id="869718"/>
    <lineage>
        <taxon>Bacteria</taxon>
        <taxon>Pseudomonadati</taxon>
        <taxon>Bacteroidota</taxon>
        <taxon>Sphingobacteriia</taxon>
        <taxon>Sphingobacteriales</taxon>
        <taxon>Sphingobacteriaceae</taxon>
        <taxon>Mucilaginibacter</taxon>
    </lineage>
</organism>
<dbReference type="Pfam" id="PF13289">
    <property type="entry name" value="SIR2_2"/>
    <property type="match status" value="1"/>
</dbReference>
<dbReference type="InterPro" id="IPR029035">
    <property type="entry name" value="DHS-like_NAD/FAD-binding_dom"/>
</dbReference>
<evidence type="ECO:0000313" key="2">
    <source>
        <dbReference type="Proteomes" id="UP001589828"/>
    </source>
</evidence>
<dbReference type="SUPFAM" id="SSF52467">
    <property type="entry name" value="DHS-like NAD/FAD-binding domain"/>
    <property type="match status" value="1"/>
</dbReference>
<keyword evidence="2" id="KW-1185">Reference proteome</keyword>
<evidence type="ECO:0000313" key="1">
    <source>
        <dbReference type="EMBL" id="MFC0513509.1"/>
    </source>
</evidence>
<dbReference type="EMBL" id="JBHLTS010000015">
    <property type="protein sequence ID" value="MFC0513509.1"/>
    <property type="molecule type" value="Genomic_DNA"/>
</dbReference>
<name>A0ABV6L197_9SPHI</name>
<sequence>MDKKFLSDIEVLKKAIDSHKLVVFGGAGVSIDSGVPLWAELIKALSEGIDLPCYEVDDLRIAQMYFNDRDAKEYTEKVRSVLKHKKTNYNPIHSAIFDLRPEHIITTNYDEHFEQVIRDKALPFSVVTKDEDFPFSLSTNLLVKMHGDLSDVNIVLKEDDYLDYSLSHPLIEGFIKSVFASKVVVFIGYSFSDINLKQIIHHVRTILGKNFQNAYLLTMDDNMHAIQKDYLKNKGVKVIAYTDGTGDKGDDLIEGFLRGDNHLHKTYYQDQEGLSPKGQKLYNFLRFVSNYDVPLEKLKNQHPIEKIYHSLKRFEDLPAIPSEFLARLYPFNAGPTGGIGLDGYTLIITAGELKSLFYDELDNIGNNLTLNERGKTGLTEQKIKELNAQLESVRKRLNRALIFYIQVEDPAEKNTLPASKTLEIFPLQQPSCDCLGCCYDQLSFDKVIRSLQDSDVMETSPLADDICLAYIEYKMGNFIKSYHLYEKLANKAWRTNNFITYFLAKTSIKNLNNLIRFHETAEQNVINEIVDQIAFVDLDKILVQLTGIDQDQYKLLADIKDERFFRRYISRIEEHIAHINRVYQLYEDNGSINGSANYVSRLEIDLSKLLNYLSVNRIVFDEYKEFTDVLERAIEALLVSYATDHQYAHKLNAIDGFILDMIIAYGNADKFEKLLKKYQIHSLSFLDNTVDDLISRANNFLKSNHHISTLLGKRVLPNNATNARLQNHFFKTRYNKVFQVLMLLLSQVDLAEKGEKELIETLLNYLDKHPAMSIENIETLKSFMIRHGRAFSIDQIRKLLNLSAANKDYRRYEGFVTDVIEGFSRKDNSFLLSDDNLEKALISTFSSADLLSLWNHVSAESQELIRSKVKADILSSDKADVYYKASLMGVINYRDYFADHIADIDKRKGSGIPIQIKNWVHLPDYGFYNFIMFTRKMKIPADESLKCKFTNLSDFYIFLMDPENFDYSKFDPVWLLVYGVGEYIGGFKNMVPVVAEILHGYLSKNYNPELSRVYFKKISGY</sequence>
<comment type="caution">
    <text evidence="1">The sequence shown here is derived from an EMBL/GenBank/DDBJ whole genome shotgun (WGS) entry which is preliminary data.</text>
</comment>
<gene>
    <name evidence="1" type="ORF">ACFFGT_04830</name>
</gene>
<dbReference type="Gene3D" id="3.40.50.1220">
    <property type="entry name" value="TPP-binding domain"/>
    <property type="match status" value="1"/>
</dbReference>
<dbReference type="Proteomes" id="UP001589828">
    <property type="component" value="Unassembled WGS sequence"/>
</dbReference>
<protein>
    <submittedName>
        <fullName evidence="1">SIR2 family protein</fullName>
    </submittedName>
</protein>